<feature type="domain" description="J" evidence="3">
    <location>
        <begin position="124"/>
        <end position="175"/>
    </location>
</feature>
<dbReference type="SUPFAM" id="SSF46565">
    <property type="entry name" value="Chaperone J-domain"/>
    <property type="match status" value="1"/>
</dbReference>
<dbReference type="Gene3D" id="1.10.287.110">
    <property type="entry name" value="DnaJ domain"/>
    <property type="match status" value="1"/>
</dbReference>
<name>A0A844P656_ALIFS</name>
<dbReference type="AlphaFoldDB" id="A0A844P656"/>
<keyword evidence="1" id="KW-0143">Chaperone</keyword>
<proteinExistence type="predicted"/>
<dbReference type="InterPro" id="IPR001623">
    <property type="entry name" value="DnaJ_domain"/>
</dbReference>
<evidence type="ECO:0000256" key="2">
    <source>
        <dbReference type="SAM" id="Coils"/>
    </source>
</evidence>
<keyword evidence="2" id="KW-0175">Coiled coil</keyword>
<evidence type="ECO:0000259" key="3">
    <source>
        <dbReference type="PROSITE" id="PS50076"/>
    </source>
</evidence>
<protein>
    <submittedName>
        <fullName evidence="4">J domain-containing protein</fullName>
    </submittedName>
</protein>
<comment type="caution">
    <text evidence="4">The sequence shown here is derived from an EMBL/GenBank/DDBJ whole genome shotgun (WGS) entry which is preliminary data.</text>
</comment>
<organism evidence="4 5">
    <name type="scientific">Aliivibrio fischeri</name>
    <name type="common">Vibrio fischeri</name>
    <dbReference type="NCBI Taxonomy" id="668"/>
    <lineage>
        <taxon>Bacteria</taxon>
        <taxon>Pseudomonadati</taxon>
        <taxon>Pseudomonadota</taxon>
        <taxon>Gammaproteobacteria</taxon>
        <taxon>Vibrionales</taxon>
        <taxon>Vibrionaceae</taxon>
        <taxon>Aliivibrio</taxon>
    </lineage>
</organism>
<dbReference type="Proteomes" id="UP000448038">
    <property type="component" value="Unassembled WGS sequence"/>
</dbReference>
<dbReference type="InterPro" id="IPR036869">
    <property type="entry name" value="J_dom_sf"/>
</dbReference>
<dbReference type="RefSeq" id="WP_155656788.1">
    <property type="nucleotide sequence ID" value="NZ_WOBN01000062.1"/>
</dbReference>
<dbReference type="EMBL" id="WOBN01000062">
    <property type="protein sequence ID" value="MUK51492.1"/>
    <property type="molecule type" value="Genomic_DNA"/>
</dbReference>
<evidence type="ECO:0000313" key="5">
    <source>
        <dbReference type="Proteomes" id="UP000448038"/>
    </source>
</evidence>
<reference evidence="4 5" key="1">
    <citation type="submission" date="2019-11" db="EMBL/GenBank/DDBJ databases">
        <title>Using colonization assays and comparative genomics to discover symbiosis behaviors and factors in Vibrio fischeri.</title>
        <authorList>
            <person name="Bongrand C."/>
            <person name="Moriano-Gutierrez S."/>
            <person name="Arevalo P."/>
            <person name="Mcfall-Ngai M."/>
            <person name="Visick K."/>
            <person name="Polz M.F."/>
            <person name="Ruby E.G."/>
        </authorList>
    </citation>
    <scope>NUCLEOTIDE SEQUENCE [LARGE SCALE GENOMIC DNA]</scope>
    <source>
        <strain evidence="5">emors.4.1</strain>
    </source>
</reference>
<gene>
    <name evidence="4" type="ORF">GNP88_20610</name>
</gene>
<dbReference type="PROSITE" id="PS50076">
    <property type="entry name" value="DNAJ_2"/>
    <property type="match status" value="1"/>
</dbReference>
<feature type="coiled-coil region" evidence="2">
    <location>
        <begin position="74"/>
        <end position="115"/>
    </location>
</feature>
<sequence length="175" mass="20117">MFEIFSSAHAEQRAVLFQGSEELSVKTAKLMLGRLYTDYYSDSERERATYVLTKLGYLGTVNAQKSTQNEASLLDKANETIRNANSRINDLKLQLRDAEQQIEKLNQVNYSLTNQLRESACNLTDRDILGYECLPDSNELRKRYKSLASIHHPDKGGSKIMMQRINDSYEKLKKK</sequence>
<dbReference type="SUPFAM" id="SSF90257">
    <property type="entry name" value="Myosin rod fragments"/>
    <property type="match status" value="1"/>
</dbReference>
<evidence type="ECO:0000256" key="1">
    <source>
        <dbReference type="ARBA" id="ARBA00023186"/>
    </source>
</evidence>
<accession>A0A844P656</accession>
<evidence type="ECO:0000313" key="4">
    <source>
        <dbReference type="EMBL" id="MUK51492.1"/>
    </source>
</evidence>